<evidence type="ECO:0000256" key="1">
    <source>
        <dbReference type="ARBA" id="ARBA00005564"/>
    </source>
</evidence>
<evidence type="ECO:0000313" key="3">
    <source>
        <dbReference type="EMBL" id="KFA70200.1"/>
    </source>
</evidence>
<evidence type="ECO:0008006" key="5">
    <source>
        <dbReference type="Google" id="ProtNLM"/>
    </source>
</evidence>
<dbReference type="InterPro" id="IPR019405">
    <property type="entry name" value="Lactonase_7-beta_prop"/>
</dbReference>
<evidence type="ECO:0000313" key="4">
    <source>
        <dbReference type="Proteomes" id="UP000028524"/>
    </source>
</evidence>
<keyword evidence="2" id="KW-0732">Signal</keyword>
<feature type="signal peptide" evidence="2">
    <location>
        <begin position="1"/>
        <end position="20"/>
    </location>
</feature>
<dbReference type="SUPFAM" id="SSF51004">
    <property type="entry name" value="C-terminal (heme d1) domain of cytochrome cd1-nitrite reductase"/>
    <property type="match status" value="1"/>
</dbReference>
<dbReference type="OMA" id="AWVGTYN"/>
<dbReference type="GO" id="GO:0017057">
    <property type="term" value="F:6-phosphogluconolactonase activity"/>
    <property type="evidence" value="ECO:0007669"/>
    <property type="project" value="TreeGrafter"/>
</dbReference>
<keyword evidence="4" id="KW-1185">Reference proteome</keyword>
<dbReference type="AlphaFoldDB" id="A0A084R1W5"/>
<dbReference type="InterPro" id="IPR015943">
    <property type="entry name" value="WD40/YVTN_repeat-like_dom_sf"/>
</dbReference>
<comment type="similarity">
    <text evidence="1">Belongs to the cycloisomerase 2 family.</text>
</comment>
<dbReference type="PANTHER" id="PTHR30344:SF1">
    <property type="entry name" value="6-PHOSPHOGLUCONOLACTONASE"/>
    <property type="match status" value="1"/>
</dbReference>
<organism evidence="3 4">
    <name type="scientific">Stachybotrys chlorohalonatus (strain IBT 40285)</name>
    <dbReference type="NCBI Taxonomy" id="1283841"/>
    <lineage>
        <taxon>Eukaryota</taxon>
        <taxon>Fungi</taxon>
        <taxon>Dikarya</taxon>
        <taxon>Ascomycota</taxon>
        <taxon>Pezizomycotina</taxon>
        <taxon>Sordariomycetes</taxon>
        <taxon>Hypocreomycetidae</taxon>
        <taxon>Hypocreales</taxon>
        <taxon>Stachybotryaceae</taxon>
        <taxon>Stachybotrys</taxon>
    </lineage>
</organism>
<dbReference type="Gene3D" id="2.130.10.10">
    <property type="entry name" value="YVTN repeat-like/Quinoprotein amine dehydrogenase"/>
    <property type="match status" value="1"/>
</dbReference>
<accession>A0A084R1W5</accession>
<dbReference type="STRING" id="1283841.A0A084R1W5"/>
<dbReference type="InterPro" id="IPR050282">
    <property type="entry name" value="Cycloisomerase_2"/>
</dbReference>
<dbReference type="OrthoDB" id="9972196at2759"/>
<feature type="chain" id="PRO_5001779933" description="6-phosphogluconolactonase" evidence="2">
    <location>
        <begin position="21"/>
        <end position="392"/>
    </location>
</feature>
<dbReference type="PANTHER" id="PTHR30344">
    <property type="entry name" value="6-PHOSPHOGLUCONOLACTONASE-RELATED"/>
    <property type="match status" value="1"/>
</dbReference>
<dbReference type="InterPro" id="IPR011048">
    <property type="entry name" value="Haem_d1_sf"/>
</dbReference>
<dbReference type="HOGENOM" id="CLU_038716_0_0_1"/>
<name>A0A084R1W5_STAC4</name>
<protein>
    <recommendedName>
        <fullName evidence="5">6-phosphogluconolactonase</fullName>
    </recommendedName>
</protein>
<gene>
    <name evidence="3" type="ORF">S40285_04439</name>
</gene>
<dbReference type="EMBL" id="KL659284">
    <property type="protein sequence ID" value="KFA70200.1"/>
    <property type="molecule type" value="Genomic_DNA"/>
</dbReference>
<sequence>MARLLYTLTGWLALAPSVWGVSLYVSHFSGRVYTLDFTQSGTTSSLTVRSNTTGCGTLPAWLEIYPEDQQLYCFDESWYGRGTIGVYNVGSNGQLTVSGQIASAGNDVHGTLYGGTNGRGFIVSSQYGGSSITTYRLPASSSGVLQRERFTIAAPGPNPRQDASHPHQALVDPTGGFILVPDLGADLVRIFRIDATSGRLTACGAGQASPGDGPRHGAWWTPSGGNGTDGLRLYTLNELGNSISAWSVSYSSSCMTLSRTQTLSTYTAGTTIGSLFKAGELRIRDNFLYASNRADQTFGSQRDSLVTYRIDPSSGALSWLEATNAYSYYPRTFQINRAGNLVAVGGQTSSTVAIIARDVSTGRLGNLVASVQVGPLGRPNQEDGLSAVIWNE</sequence>
<proteinExistence type="inferred from homology"/>
<dbReference type="Proteomes" id="UP000028524">
    <property type="component" value="Unassembled WGS sequence"/>
</dbReference>
<evidence type="ECO:0000256" key="2">
    <source>
        <dbReference type="SAM" id="SignalP"/>
    </source>
</evidence>
<dbReference type="InParanoid" id="A0A084R1W5"/>
<dbReference type="Pfam" id="PF10282">
    <property type="entry name" value="Lactonase"/>
    <property type="match status" value="1"/>
</dbReference>
<reference evidence="3 4" key="1">
    <citation type="journal article" date="2014" name="BMC Genomics">
        <title>Comparative genome sequencing reveals chemotype-specific gene clusters in the toxigenic black mold Stachybotrys.</title>
        <authorList>
            <person name="Semeiks J."/>
            <person name="Borek D."/>
            <person name="Otwinowski Z."/>
            <person name="Grishin N.V."/>
        </authorList>
    </citation>
    <scope>NUCLEOTIDE SEQUENCE [LARGE SCALE GENOMIC DNA]</scope>
    <source>
        <strain evidence="3 4">IBT 40285</strain>
    </source>
</reference>